<dbReference type="AlphaFoldDB" id="A0A2W0HC57"/>
<reference evidence="2 3" key="1">
    <citation type="submission" date="2017-10" db="EMBL/GenBank/DDBJ databases">
        <title>Bacillus sp. nov., a halophilic bacterium isolated from a Yangshapao Lake.</title>
        <authorList>
            <person name="Wang H."/>
        </authorList>
    </citation>
    <scope>NUCLEOTIDE SEQUENCE [LARGE SCALE GENOMIC DNA]</scope>
    <source>
        <strain evidence="2 3">YSP-3</strain>
    </source>
</reference>
<feature type="domain" description="Phospholipase D-like" evidence="1">
    <location>
        <begin position="33"/>
        <end position="137"/>
    </location>
</feature>
<keyword evidence="3" id="KW-1185">Reference proteome</keyword>
<dbReference type="OrthoDB" id="1952525at2"/>
<dbReference type="InterPro" id="IPR025202">
    <property type="entry name" value="PLD-like_dom"/>
</dbReference>
<name>A0A2W0HC57_9BACI</name>
<dbReference type="Gene3D" id="3.30.870.10">
    <property type="entry name" value="Endonuclease Chain A"/>
    <property type="match status" value="1"/>
</dbReference>
<evidence type="ECO:0000313" key="2">
    <source>
        <dbReference type="EMBL" id="PYZ97580.1"/>
    </source>
</evidence>
<dbReference type="RefSeq" id="WP_142669848.1">
    <property type="nucleotide sequence ID" value="NZ_PDOF01000001.1"/>
</dbReference>
<comment type="caution">
    <text evidence="2">The sequence shown here is derived from an EMBL/GenBank/DDBJ whole genome shotgun (WGS) entry which is preliminary data.</text>
</comment>
<proteinExistence type="predicted"/>
<sequence length="142" mass="15873">MANQELIVNSGSRNLWKELTSSIETCNRFYISVAFINYSGLQLILDSLKIAANKGVTGQVITSTYLNFTEPKAVEKLTTFPGVDVRVFLTEQQNTGFHTKAYIFEYGDHFKVIIGSSNVTQSALKSNVEWNVQIISKQDDAI</sequence>
<organism evidence="2 3">
    <name type="scientific">Alteribacter lacisalsi</name>
    <dbReference type="NCBI Taxonomy" id="2045244"/>
    <lineage>
        <taxon>Bacteria</taxon>
        <taxon>Bacillati</taxon>
        <taxon>Bacillota</taxon>
        <taxon>Bacilli</taxon>
        <taxon>Bacillales</taxon>
        <taxon>Bacillaceae</taxon>
        <taxon>Alteribacter</taxon>
    </lineage>
</organism>
<evidence type="ECO:0000313" key="3">
    <source>
        <dbReference type="Proteomes" id="UP000248066"/>
    </source>
</evidence>
<dbReference type="EMBL" id="PDOF01000001">
    <property type="protein sequence ID" value="PYZ97580.1"/>
    <property type="molecule type" value="Genomic_DNA"/>
</dbReference>
<dbReference type="Pfam" id="PF13091">
    <property type="entry name" value="PLDc_2"/>
    <property type="match status" value="1"/>
</dbReference>
<dbReference type="CDD" id="cd09204">
    <property type="entry name" value="PLDc_N_DEXD_b2"/>
    <property type="match status" value="1"/>
</dbReference>
<protein>
    <recommendedName>
        <fullName evidence="1">Phospholipase D-like domain-containing protein</fullName>
    </recommendedName>
</protein>
<dbReference type="SUPFAM" id="SSF56024">
    <property type="entry name" value="Phospholipase D/nuclease"/>
    <property type="match status" value="1"/>
</dbReference>
<accession>A0A2W0HC57</accession>
<evidence type="ECO:0000259" key="1">
    <source>
        <dbReference type="Pfam" id="PF13091"/>
    </source>
</evidence>
<gene>
    <name evidence="2" type="ORF">CR205_03015</name>
</gene>
<dbReference type="Proteomes" id="UP000248066">
    <property type="component" value="Unassembled WGS sequence"/>
</dbReference>